<dbReference type="GO" id="GO:0004853">
    <property type="term" value="F:uroporphyrinogen decarboxylase activity"/>
    <property type="evidence" value="ECO:0007669"/>
    <property type="project" value="InterPro"/>
</dbReference>
<dbReference type="Pfam" id="PF01208">
    <property type="entry name" value="URO-D"/>
    <property type="match status" value="1"/>
</dbReference>
<dbReference type="AlphaFoldDB" id="A0A0E3S892"/>
<keyword evidence="2" id="KW-0489">Methyltransferase</keyword>
<sequence>METKMTSRERFIGALERKDVDRTPYGYLWFGAGNAVLERMGASLKAVYCSAEGIARAQILAKEMYHHDNVMSPWGCLLVEAEALGTKVNIKENAYPVVAKYALKSATEHELINPDNIDSSERVKTIAGSIEILKKEIGNEAFITGAAMSPLMLASQVMGGSRLCIDMLKDRDNFHALLKKLTESCILFADSLLESGADGIFIENGENTGDLFSPQMAEEFMLPYTKRLYDHIKAEGGYVISHNCAPHAFYDLEMRLEPHALNFAFGDVRLLGKNYGVECKKLHNHNNIGCGPRHCFKEFKEFSNAGICLMGNIIPDSPPTGSRIEIGHEVKSCLSAAPEKGFILSTGCEIPLNTPLEKMEMLWDEIKTGI</sequence>
<dbReference type="InterPro" id="IPR052024">
    <property type="entry name" value="Methanogen_methyltrans"/>
</dbReference>
<dbReference type="GO" id="GO:0008168">
    <property type="term" value="F:methyltransferase activity"/>
    <property type="evidence" value="ECO:0007669"/>
    <property type="project" value="UniProtKB-KW"/>
</dbReference>
<gene>
    <name evidence="2" type="ORF">MSHOH_0333</name>
</gene>
<protein>
    <submittedName>
        <fullName evidence="2">Methylcobamide:CoM methyltransferase MtaA</fullName>
    </submittedName>
</protein>
<organism evidence="2 3">
    <name type="scientific">Methanosarcina horonobensis HB-1 = JCM 15518</name>
    <dbReference type="NCBI Taxonomy" id="1434110"/>
    <lineage>
        <taxon>Archaea</taxon>
        <taxon>Methanobacteriati</taxon>
        <taxon>Methanobacteriota</taxon>
        <taxon>Stenosarchaea group</taxon>
        <taxon>Methanomicrobia</taxon>
        <taxon>Methanosarcinales</taxon>
        <taxon>Methanosarcinaceae</taxon>
        <taxon>Methanosarcina</taxon>
    </lineage>
</organism>
<dbReference type="OrthoDB" id="61640at2157"/>
<dbReference type="InterPro" id="IPR038071">
    <property type="entry name" value="UROD/MetE-like_sf"/>
</dbReference>
<dbReference type="PANTHER" id="PTHR47099">
    <property type="entry name" value="METHYLCOBAMIDE:COM METHYLTRANSFERASE MTBA"/>
    <property type="match status" value="1"/>
</dbReference>
<dbReference type="CDD" id="cd03465">
    <property type="entry name" value="URO-D_like"/>
    <property type="match status" value="1"/>
</dbReference>
<dbReference type="RefSeq" id="WP_082089201.1">
    <property type="nucleotide sequence ID" value="NZ_CP009516.1"/>
</dbReference>
<keyword evidence="3" id="KW-1185">Reference proteome</keyword>
<keyword evidence="2" id="KW-0808">Transferase</keyword>
<dbReference type="PATRIC" id="fig|1434110.4.peg.396"/>
<evidence type="ECO:0000259" key="1">
    <source>
        <dbReference type="Pfam" id="PF01208"/>
    </source>
</evidence>
<dbReference type="GO" id="GO:0006779">
    <property type="term" value="P:porphyrin-containing compound biosynthetic process"/>
    <property type="evidence" value="ECO:0007669"/>
    <property type="project" value="InterPro"/>
</dbReference>
<dbReference type="GeneID" id="24829454"/>
<dbReference type="STRING" id="1434110.MSHOH_0333"/>
<dbReference type="EMBL" id="CP009516">
    <property type="protein sequence ID" value="AKB76816.1"/>
    <property type="molecule type" value="Genomic_DNA"/>
</dbReference>
<reference evidence="2 3" key="1">
    <citation type="submission" date="2014-07" db="EMBL/GenBank/DDBJ databases">
        <title>Methanogenic archaea and the global carbon cycle.</title>
        <authorList>
            <person name="Henriksen J.R."/>
            <person name="Luke J."/>
            <person name="Reinhart S."/>
            <person name="Benedict M.N."/>
            <person name="Youngblut N.D."/>
            <person name="Metcalf M.E."/>
            <person name="Whitaker R.J."/>
            <person name="Metcalf W.W."/>
        </authorList>
    </citation>
    <scope>NUCLEOTIDE SEQUENCE [LARGE SCALE GENOMIC DNA]</scope>
    <source>
        <strain evidence="2 3">HB-1</strain>
    </source>
</reference>
<dbReference type="InterPro" id="IPR000257">
    <property type="entry name" value="Uroporphyrinogen_deCOase"/>
</dbReference>
<dbReference type="SUPFAM" id="SSF51726">
    <property type="entry name" value="UROD/MetE-like"/>
    <property type="match status" value="1"/>
</dbReference>
<dbReference type="PANTHER" id="PTHR47099:SF1">
    <property type="entry name" value="METHYLCOBAMIDE:COM METHYLTRANSFERASE MTBA"/>
    <property type="match status" value="1"/>
</dbReference>
<dbReference type="KEGG" id="mhor:MSHOH_0333"/>
<proteinExistence type="predicted"/>
<feature type="domain" description="Uroporphyrinogen decarboxylase (URO-D)" evidence="1">
    <location>
        <begin position="6"/>
        <end position="367"/>
    </location>
</feature>
<dbReference type="Proteomes" id="UP000033101">
    <property type="component" value="Chromosome"/>
</dbReference>
<evidence type="ECO:0000313" key="2">
    <source>
        <dbReference type="EMBL" id="AKB76816.1"/>
    </source>
</evidence>
<evidence type="ECO:0000313" key="3">
    <source>
        <dbReference type="Proteomes" id="UP000033101"/>
    </source>
</evidence>
<accession>A0A0E3S892</accession>
<name>A0A0E3S892_9EURY</name>
<dbReference type="GO" id="GO:0032259">
    <property type="term" value="P:methylation"/>
    <property type="evidence" value="ECO:0007669"/>
    <property type="project" value="UniProtKB-KW"/>
</dbReference>
<dbReference type="HOGENOM" id="CLU_040933_2_0_2"/>
<dbReference type="Gene3D" id="3.20.20.210">
    <property type="match status" value="1"/>
</dbReference>